<dbReference type="EMBL" id="JAWCTQ010000038">
    <property type="protein sequence ID" value="MDT9685278.1"/>
    <property type="molecule type" value="Genomic_DNA"/>
</dbReference>
<dbReference type="Proteomes" id="UP001250181">
    <property type="component" value="Unassembled WGS sequence"/>
</dbReference>
<reference evidence="1 2" key="1">
    <citation type="submission" date="2023-09" db="EMBL/GenBank/DDBJ databases">
        <title>Streptomyces sp. nov.: A antagonism against Alternaria gaisen Producing Streptochlin, Isolated from Tamarix root soil.</title>
        <authorList>
            <person name="Chen Y."/>
        </authorList>
    </citation>
    <scope>NUCLEOTIDE SEQUENCE [LARGE SCALE GENOMIC DNA]</scope>
    <source>
        <strain evidence="1 2">TRM76323</strain>
    </source>
</reference>
<dbReference type="PROSITE" id="PS51318">
    <property type="entry name" value="TAT"/>
    <property type="match status" value="1"/>
</dbReference>
<keyword evidence="2" id="KW-1185">Reference proteome</keyword>
<dbReference type="Gene3D" id="3.40.190.10">
    <property type="entry name" value="Periplasmic binding protein-like II"/>
    <property type="match status" value="2"/>
</dbReference>
<name>A0ABU3QR97_9ACTN</name>
<proteinExistence type="predicted"/>
<gene>
    <name evidence="1" type="ORF">RND61_24910</name>
</gene>
<protein>
    <submittedName>
        <fullName evidence="1">Extracellular solute-binding protein</fullName>
    </submittedName>
</protein>
<evidence type="ECO:0000313" key="1">
    <source>
        <dbReference type="EMBL" id="MDT9685278.1"/>
    </source>
</evidence>
<dbReference type="RefSeq" id="WP_315880321.1">
    <property type="nucleotide sequence ID" value="NZ_JAWCTQ010000038.1"/>
</dbReference>
<evidence type="ECO:0000313" key="2">
    <source>
        <dbReference type="Proteomes" id="UP001250181"/>
    </source>
</evidence>
<organism evidence="1 2">
    <name type="scientific">Streptomyces tamarix</name>
    <dbReference type="NCBI Taxonomy" id="3078565"/>
    <lineage>
        <taxon>Bacteria</taxon>
        <taxon>Bacillati</taxon>
        <taxon>Actinomycetota</taxon>
        <taxon>Actinomycetes</taxon>
        <taxon>Kitasatosporales</taxon>
        <taxon>Streptomycetaceae</taxon>
        <taxon>Streptomyces</taxon>
    </lineage>
</organism>
<dbReference type="InterPro" id="IPR006311">
    <property type="entry name" value="TAT_signal"/>
</dbReference>
<sequence>MSASVRAVTSAFGASSLSRRRFLGTASAVGLGAAGLSACSDSGSSTTDSQGRTVVEWWNIQTTEPSKSVWPERAKAFEAAHPDVRIKLVTMENDAYKSKMTALTSSGKLPDIYHTWGGGVLKQQIDAGLVEDLTPSISSVTDILVPASVKAYQFDGKTYAVPFDIGAVGFWYNKALFAEAGIQAPPATWADYLDTVKKLKSAGITPIALAGKEKWPGMYYWAYLAMRIAGIGGMEAAADAKDFTGDAFVKAGEHLKELVALQPFQKGFLGAAYSTPTGEAATMGNGKAAMELMGQWAPVVQADAGKGIGKDLGFFPFPAVAGGKGAHTDVLGGGGGYAVRKGAPKAALDFLKFFMSVESDRILVSKGSMMPVVEGAASALTDPHLKLVSEALGKATGFQLYLDQAYPSAVGQEINDSVAALIAGSKSPEQVARSVTQVAKSQ</sequence>
<dbReference type="InterPro" id="IPR050490">
    <property type="entry name" value="Bact_solute-bd_prot1"/>
</dbReference>
<dbReference type="PANTHER" id="PTHR43649:SF14">
    <property type="entry name" value="BLR3389 PROTEIN"/>
    <property type="match status" value="1"/>
</dbReference>
<dbReference type="Pfam" id="PF01547">
    <property type="entry name" value="SBP_bac_1"/>
    <property type="match status" value="1"/>
</dbReference>
<dbReference type="InterPro" id="IPR006059">
    <property type="entry name" value="SBP"/>
</dbReference>
<dbReference type="SUPFAM" id="SSF53850">
    <property type="entry name" value="Periplasmic binding protein-like II"/>
    <property type="match status" value="1"/>
</dbReference>
<comment type="caution">
    <text evidence="1">The sequence shown here is derived from an EMBL/GenBank/DDBJ whole genome shotgun (WGS) entry which is preliminary data.</text>
</comment>
<dbReference type="PANTHER" id="PTHR43649">
    <property type="entry name" value="ARABINOSE-BINDING PROTEIN-RELATED"/>
    <property type="match status" value="1"/>
</dbReference>
<accession>A0ABU3QR97</accession>